<dbReference type="EMBL" id="CAMGYJ010000003">
    <property type="protein sequence ID" value="CAI0389689.1"/>
    <property type="molecule type" value="Genomic_DNA"/>
</dbReference>
<dbReference type="GO" id="GO:0006364">
    <property type="term" value="P:rRNA processing"/>
    <property type="evidence" value="ECO:0007669"/>
    <property type="project" value="InterPro"/>
</dbReference>
<keyword evidence="2" id="KW-1185">Reference proteome</keyword>
<gene>
    <name evidence="1" type="ORF">LITE_LOCUS6383</name>
</gene>
<protein>
    <submittedName>
        <fullName evidence="1">Uncharacterized protein</fullName>
    </submittedName>
</protein>
<comment type="caution">
    <text evidence="1">The sequence shown here is derived from an EMBL/GenBank/DDBJ whole genome shotgun (WGS) entry which is preliminary data.</text>
</comment>
<dbReference type="GO" id="GO:0003723">
    <property type="term" value="F:RNA binding"/>
    <property type="evidence" value="ECO:0007669"/>
    <property type="project" value="TreeGrafter"/>
</dbReference>
<reference evidence="1" key="1">
    <citation type="submission" date="2022-08" db="EMBL/GenBank/DDBJ databases">
        <authorList>
            <person name="Gutierrez-Valencia J."/>
        </authorList>
    </citation>
    <scope>NUCLEOTIDE SEQUENCE</scope>
</reference>
<sequence length="266" mass="29790">QIVGDGGVDFPPPLLKSLTPVFDRTGIVDSREIAVEYLDDWFRFRLNLSGMDSNPNPRSLELLWSLVDGDSKRLAATGGEMVLDPRFAMAHTDPQFQKVPQRKTKVAIDSIFKRMFTNKNLGGSSTNLDKRGRQIVGDGGVDFPPPLPKSLTPVFDRTGIVDSREIAVEYLDDWFRFRLNLSGMDSNPNPRSLELLWSLVDGDSKRLAATGGEMVLDPRFAMAHTDPQFQKVPQRKTKVAIDSIFKRMFTNKNFGGSSTNLDKRGR</sequence>
<evidence type="ECO:0000313" key="2">
    <source>
        <dbReference type="Proteomes" id="UP001154282"/>
    </source>
</evidence>
<dbReference type="Proteomes" id="UP001154282">
    <property type="component" value="Unassembled WGS sequence"/>
</dbReference>
<feature type="non-terminal residue" evidence="1">
    <location>
        <position position="1"/>
    </location>
</feature>
<dbReference type="PANTHER" id="PTHR12202">
    <property type="entry name" value="ESF1 HOMOLOG"/>
    <property type="match status" value="1"/>
</dbReference>
<dbReference type="AlphaFoldDB" id="A0AAV0HXK7"/>
<dbReference type="InterPro" id="IPR039754">
    <property type="entry name" value="Esf1"/>
</dbReference>
<name>A0AAV0HXK7_9ROSI</name>
<dbReference type="PANTHER" id="PTHR12202:SF0">
    <property type="entry name" value="ESF1 HOMOLOG"/>
    <property type="match status" value="1"/>
</dbReference>
<evidence type="ECO:0000313" key="1">
    <source>
        <dbReference type="EMBL" id="CAI0389689.1"/>
    </source>
</evidence>
<proteinExistence type="predicted"/>
<organism evidence="1 2">
    <name type="scientific">Linum tenue</name>
    <dbReference type="NCBI Taxonomy" id="586396"/>
    <lineage>
        <taxon>Eukaryota</taxon>
        <taxon>Viridiplantae</taxon>
        <taxon>Streptophyta</taxon>
        <taxon>Embryophyta</taxon>
        <taxon>Tracheophyta</taxon>
        <taxon>Spermatophyta</taxon>
        <taxon>Magnoliopsida</taxon>
        <taxon>eudicotyledons</taxon>
        <taxon>Gunneridae</taxon>
        <taxon>Pentapetalae</taxon>
        <taxon>rosids</taxon>
        <taxon>fabids</taxon>
        <taxon>Malpighiales</taxon>
        <taxon>Linaceae</taxon>
        <taxon>Linum</taxon>
    </lineage>
</organism>
<accession>A0AAV0HXK7</accession>